<dbReference type="EMBL" id="CAKOGL010000007">
    <property type="protein sequence ID" value="CAH2088404.1"/>
    <property type="molecule type" value="Genomic_DNA"/>
</dbReference>
<gene>
    <name evidence="1" type="ORF">EEDITHA_LOCUS4567</name>
</gene>
<proteinExistence type="predicted"/>
<protein>
    <submittedName>
        <fullName evidence="1">Uncharacterized protein</fullName>
    </submittedName>
</protein>
<dbReference type="AlphaFoldDB" id="A0AAU9TSG8"/>
<sequence>MASEPFCVFECNSIGDKILLFTQEKLKKCREILTIRVALKLKYNDVNLPVTVTKTHGYHSKCYNESEIEYASDEDEHEQSDCEC</sequence>
<comment type="caution">
    <text evidence="1">The sequence shown here is derived from an EMBL/GenBank/DDBJ whole genome shotgun (WGS) entry which is preliminary data.</text>
</comment>
<reference evidence="1" key="1">
    <citation type="submission" date="2022-03" db="EMBL/GenBank/DDBJ databases">
        <authorList>
            <person name="Tunstrom K."/>
        </authorList>
    </citation>
    <scope>NUCLEOTIDE SEQUENCE</scope>
</reference>
<name>A0AAU9TSG8_EUPED</name>
<evidence type="ECO:0000313" key="1">
    <source>
        <dbReference type="EMBL" id="CAH2088404.1"/>
    </source>
</evidence>
<keyword evidence="2" id="KW-1185">Reference proteome</keyword>
<organism evidence="1 2">
    <name type="scientific">Euphydryas editha</name>
    <name type="common">Edith's checkerspot</name>
    <dbReference type="NCBI Taxonomy" id="104508"/>
    <lineage>
        <taxon>Eukaryota</taxon>
        <taxon>Metazoa</taxon>
        <taxon>Ecdysozoa</taxon>
        <taxon>Arthropoda</taxon>
        <taxon>Hexapoda</taxon>
        <taxon>Insecta</taxon>
        <taxon>Pterygota</taxon>
        <taxon>Neoptera</taxon>
        <taxon>Endopterygota</taxon>
        <taxon>Lepidoptera</taxon>
        <taxon>Glossata</taxon>
        <taxon>Ditrysia</taxon>
        <taxon>Papilionoidea</taxon>
        <taxon>Nymphalidae</taxon>
        <taxon>Nymphalinae</taxon>
        <taxon>Euphydryas</taxon>
    </lineage>
</organism>
<evidence type="ECO:0000313" key="2">
    <source>
        <dbReference type="Proteomes" id="UP001153954"/>
    </source>
</evidence>
<accession>A0AAU9TSG8</accession>
<dbReference type="Proteomes" id="UP001153954">
    <property type="component" value="Unassembled WGS sequence"/>
</dbReference>